<dbReference type="Gene3D" id="3.90.25.10">
    <property type="entry name" value="UDP-galactose 4-epimerase, domain 1"/>
    <property type="match status" value="1"/>
</dbReference>
<dbReference type="HOGENOM" id="CLU_044876_6_1_1"/>
<evidence type="ECO:0000313" key="5">
    <source>
        <dbReference type="Proteomes" id="UP000027265"/>
    </source>
</evidence>
<name>A0A067Q6W7_9AGAM</name>
<dbReference type="Proteomes" id="UP000027265">
    <property type="component" value="Unassembled WGS sequence"/>
</dbReference>
<protein>
    <recommendedName>
        <fullName evidence="3">NmrA-like domain-containing protein</fullName>
    </recommendedName>
</protein>
<dbReference type="InterPro" id="IPR036291">
    <property type="entry name" value="NAD(P)-bd_dom_sf"/>
</dbReference>
<dbReference type="PANTHER" id="PTHR47706">
    <property type="entry name" value="NMRA-LIKE FAMILY PROTEIN"/>
    <property type="match status" value="1"/>
</dbReference>
<dbReference type="STRING" id="933084.A0A067Q6W7"/>
<sequence>MSGFKNFAVAGAGNIGRFIVEELLKLKHTGAVSSVVVLTRESSADSQSVTELAKQGAKIAIVDYTSPSSVASALAGIDVVVSALGFAGLGAQVLLAEEAKKAGVKLFVPSEFGIPTEGLTEGLFGLKSSLHEKLKEIDLPYSLYFTGPFSDWIFNPYFGWDLSHNKVTISGEGNTPVSWTTRRDVARFISHASTALPREKVEWRTFRIEGDRQTLNQIVTDYQAKTGIQLEISRESRAELEAAVQKEPEHFGKALQLFWDKGDGLVGETGQLANIDWPEWNPTSVVDAIIGANPRA</sequence>
<gene>
    <name evidence="4" type="ORF">JAAARDRAFT_171316</name>
</gene>
<feature type="domain" description="NmrA-like" evidence="3">
    <location>
        <begin position="10"/>
        <end position="234"/>
    </location>
</feature>
<evidence type="ECO:0000259" key="3">
    <source>
        <dbReference type="Pfam" id="PF05368"/>
    </source>
</evidence>
<dbReference type="OrthoDB" id="9974981at2759"/>
<dbReference type="CDD" id="cd05259">
    <property type="entry name" value="PCBER_SDR_a"/>
    <property type="match status" value="1"/>
</dbReference>
<evidence type="ECO:0000313" key="4">
    <source>
        <dbReference type="EMBL" id="KDQ62724.1"/>
    </source>
</evidence>
<dbReference type="SUPFAM" id="SSF51735">
    <property type="entry name" value="NAD(P)-binding Rossmann-fold domains"/>
    <property type="match status" value="1"/>
</dbReference>
<dbReference type="GO" id="GO:0016491">
    <property type="term" value="F:oxidoreductase activity"/>
    <property type="evidence" value="ECO:0007669"/>
    <property type="project" value="UniProtKB-KW"/>
</dbReference>
<accession>A0A067Q6W7</accession>
<dbReference type="InterPro" id="IPR051609">
    <property type="entry name" value="NmrA/Isoflavone_reductase-like"/>
</dbReference>
<organism evidence="4 5">
    <name type="scientific">Jaapia argillacea MUCL 33604</name>
    <dbReference type="NCBI Taxonomy" id="933084"/>
    <lineage>
        <taxon>Eukaryota</taxon>
        <taxon>Fungi</taxon>
        <taxon>Dikarya</taxon>
        <taxon>Basidiomycota</taxon>
        <taxon>Agaricomycotina</taxon>
        <taxon>Agaricomycetes</taxon>
        <taxon>Agaricomycetidae</taxon>
        <taxon>Jaapiales</taxon>
        <taxon>Jaapiaceae</taxon>
        <taxon>Jaapia</taxon>
    </lineage>
</organism>
<dbReference type="EMBL" id="KL197711">
    <property type="protein sequence ID" value="KDQ62724.1"/>
    <property type="molecule type" value="Genomic_DNA"/>
</dbReference>
<proteinExistence type="predicted"/>
<reference evidence="5" key="1">
    <citation type="journal article" date="2014" name="Proc. Natl. Acad. Sci. U.S.A.">
        <title>Extensive sampling of basidiomycete genomes demonstrates inadequacy of the white-rot/brown-rot paradigm for wood decay fungi.</title>
        <authorList>
            <person name="Riley R."/>
            <person name="Salamov A.A."/>
            <person name="Brown D.W."/>
            <person name="Nagy L.G."/>
            <person name="Floudas D."/>
            <person name="Held B.W."/>
            <person name="Levasseur A."/>
            <person name="Lombard V."/>
            <person name="Morin E."/>
            <person name="Otillar R."/>
            <person name="Lindquist E.A."/>
            <person name="Sun H."/>
            <person name="LaButti K.M."/>
            <person name="Schmutz J."/>
            <person name="Jabbour D."/>
            <person name="Luo H."/>
            <person name="Baker S.E."/>
            <person name="Pisabarro A.G."/>
            <person name="Walton J.D."/>
            <person name="Blanchette R.A."/>
            <person name="Henrissat B."/>
            <person name="Martin F."/>
            <person name="Cullen D."/>
            <person name="Hibbett D.S."/>
            <person name="Grigoriev I.V."/>
        </authorList>
    </citation>
    <scope>NUCLEOTIDE SEQUENCE [LARGE SCALE GENOMIC DNA]</scope>
    <source>
        <strain evidence="5">MUCL 33604</strain>
    </source>
</reference>
<dbReference type="Gene3D" id="3.40.50.720">
    <property type="entry name" value="NAD(P)-binding Rossmann-like Domain"/>
    <property type="match status" value="1"/>
</dbReference>
<evidence type="ECO:0000256" key="1">
    <source>
        <dbReference type="ARBA" id="ARBA00022857"/>
    </source>
</evidence>
<dbReference type="InParanoid" id="A0A067Q6W7"/>
<dbReference type="InterPro" id="IPR045312">
    <property type="entry name" value="PCBER-like"/>
</dbReference>
<dbReference type="Pfam" id="PF05368">
    <property type="entry name" value="NmrA"/>
    <property type="match status" value="1"/>
</dbReference>
<keyword evidence="5" id="KW-1185">Reference proteome</keyword>
<dbReference type="AlphaFoldDB" id="A0A067Q6W7"/>
<dbReference type="PANTHER" id="PTHR47706:SF9">
    <property type="entry name" value="NMRA-LIKE DOMAIN-CONTAINING PROTEIN-RELATED"/>
    <property type="match status" value="1"/>
</dbReference>
<evidence type="ECO:0000256" key="2">
    <source>
        <dbReference type="ARBA" id="ARBA00023002"/>
    </source>
</evidence>
<keyword evidence="2" id="KW-0560">Oxidoreductase</keyword>
<dbReference type="InterPro" id="IPR008030">
    <property type="entry name" value="NmrA-like"/>
</dbReference>
<keyword evidence="1" id="KW-0521">NADP</keyword>